<name>A0AAU0F893_9FLAO</name>
<reference evidence="1" key="1">
    <citation type="submission" date="2023-10" db="EMBL/GenBank/DDBJ databases">
        <title>Characterization and whole genome sequencing of a novel strain of Bergeyella porcorum QD2021 isolated from pig.</title>
        <authorList>
            <person name="Liu G."/>
            <person name="Chen C."/>
            <person name="Han X."/>
        </authorList>
    </citation>
    <scope>NUCLEOTIDE SEQUENCE</scope>
    <source>
        <strain evidence="1">QD2021</strain>
    </source>
</reference>
<dbReference type="SUPFAM" id="SSF55874">
    <property type="entry name" value="ATPase domain of HSP90 chaperone/DNA topoisomerase II/histidine kinase"/>
    <property type="match status" value="1"/>
</dbReference>
<dbReference type="Pfam" id="PF13589">
    <property type="entry name" value="HATPase_c_3"/>
    <property type="match status" value="1"/>
</dbReference>
<evidence type="ECO:0000313" key="2">
    <source>
        <dbReference type="Proteomes" id="UP001432059"/>
    </source>
</evidence>
<dbReference type="EMBL" id="CP136426">
    <property type="protein sequence ID" value="WOC52211.1"/>
    <property type="molecule type" value="Genomic_DNA"/>
</dbReference>
<dbReference type="Gene3D" id="3.30.565.10">
    <property type="entry name" value="Histidine kinase-like ATPase, C-terminal domain"/>
    <property type="match status" value="1"/>
</dbReference>
<keyword evidence="2" id="KW-1185">Reference proteome</keyword>
<evidence type="ECO:0008006" key="3">
    <source>
        <dbReference type="Google" id="ProtNLM"/>
    </source>
</evidence>
<dbReference type="Proteomes" id="UP001432059">
    <property type="component" value="Chromosome"/>
</dbReference>
<gene>
    <name evidence="1" type="ORF">BPO_1564</name>
</gene>
<dbReference type="KEGG" id="bpor:BPO_1564"/>
<dbReference type="AlphaFoldDB" id="A0AAU0F893"/>
<sequence>METKRIKYTSKLLAQSIEKSGLPSDYKKAIAEYIWNGFDAGANTININYSYNSIHTLDYLSIKDNGSGINMETLDKTFGNFNFSQKTLSFSEYNKGRKGKGRFSFINFCHNAVWNTIYRTDDDKLLSYDISINRETCQDYYTDNNQIVKNLHTGTTVFFSNFHYLTGDLLDNDDFFEFLSSEFGWFLYLNRDNDFKIYINGKELDYNSVIEDTDTLEETIDDYSFKISFIRWKSKISEKYYYYFLNDIKIPIGRKHTSFNNKIQNFHHSVYVESEYFNSFLITKEEHQTLDFYKNQEDLIFKKLERLLYSLVLEKEKSFIRECQAEKLIKDYQKKDIFPKFKNNEYDKLREDDLKRVVKELYSVQPKIFQNLKIPQSKALVGFLNLLLDSEQREHILNILENIVDLNDKEREELAGVLKNTKIAHIIELVNFLENRFKVVETLKTLIYDLEKFTNERDHIQKIIENNYWLFGEQYHLVSADKNFETTLQNYLYYVEENLDFKVFKEDSKLKRPDIFIAKKFDIPSHSDNDSMIEENIMVELKRPNVPIGKKQFSQIEDYMNIIMKTPKFNSKLRTWKFYIIGKEVDDYIEGLYDNQSNKGKKFLIQQVKNYEIYALTWDDLFRIFDNRHKNFIDKLEFKDTIIEKLNLKNISINKEASDNLTKTLLQK</sequence>
<protein>
    <recommendedName>
        <fullName evidence="3">ATP-binding protein</fullName>
    </recommendedName>
</protein>
<dbReference type="InterPro" id="IPR036890">
    <property type="entry name" value="HATPase_C_sf"/>
</dbReference>
<dbReference type="RefSeq" id="WP_327983712.1">
    <property type="nucleotide sequence ID" value="NZ_CP136426.1"/>
</dbReference>
<accession>A0AAU0F893</accession>
<evidence type="ECO:0000313" key="1">
    <source>
        <dbReference type="EMBL" id="WOC52211.1"/>
    </source>
</evidence>
<proteinExistence type="predicted"/>
<organism evidence="1 2">
    <name type="scientific">Bergeyella porcorum</name>
    <dbReference type="NCBI Taxonomy" id="1735111"/>
    <lineage>
        <taxon>Bacteria</taxon>
        <taxon>Pseudomonadati</taxon>
        <taxon>Bacteroidota</taxon>
        <taxon>Flavobacteriia</taxon>
        <taxon>Flavobacteriales</taxon>
        <taxon>Weeksellaceae</taxon>
        <taxon>Bergeyella</taxon>
    </lineage>
</organism>